<accession>A0A1H2B8X3</accession>
<feature type="domain" description="AB hydrolase-1" evidence="1">
    <location>
        <begin position="4"/>
        <end position="247"/>
    </location>
</feature>
<protein>
    <submittedName>
        <fullName evidence="2">Lysophospholipase, alpha-beta hydrolase superfamily</fullName>
    </submittedName>
</protein>
<evidence type="ECO:0000313" key="2">
    <source>
        <dbReference type="EMBL" id="SDT54681.1"/>
    </source>
</evidence>
<dbReference type="GO" id="GO:0016787">
    <property type="term" value="F:hydrolase activity"/>
    <property type="evidence" value="ECO:0007669"/>
    <property type="project" value="UniProtKB-KW"/>
</dbReference>
<dbReference type="AlphaFoldDB" id="A0A1H2B8X3"/>
<dbReference type="PANTHER" id="PTHR43194:SF2">
    <property type="entry name" value="PEROXISOMAL MEMBRANE PROTEIN LPX1"/>
    <property type="match status" value="1"/>
</dbReference>
<reference evidence="2 3" key="1">
    <citation type="submission" date="2016-10" db="EMBL/GenBank/DDBJ databases">
        <authorList>
            <person name="de Groot N.N."/>
        </authorList>
    </citation>
    <scope>NUCLEOTIDE SEQUENCE [LARGE SCALE GENOMIC DNA]</scope>
    <source>
        <strain evidence="2 3">DSM 43941</strain>
    </source>
</reference>
<gene>
    <name evidence="2" type="ORF">SAMN04489716_4433</name>
</gene>
<dbReference type="PANTHER" id="PTHR43194">
    <property type="entry name" value="HYDROLASE ALPHA/BETA FOLD FAMILY"/>
    <property type="match status" value="1"/>
</dbReference>
<dbReference type="EMBL" id="LT629758">
    <property type="protein sequence ID" value="SDT54681.1"/>
    <property type="molecule type" value="Genomic_DNA"/>
</dbReference>
<organism evidence="2 3">
    <name type="scientific">Actinoplanes derwentensis</name>
    <dbReference type="NCBI Taxonomy" id="113562"/>
    <lineage>
        <taxon>Bacteria</taxon>
        <taxon>Bacillati</taxon>
        <taxon>Actinomycetota</taxon>
        <taxon>Actinomycetes</taxon>
        <taxon>Micromonosporales</taxon>
        <taxon>Micromonosporaceae</taxon>
        <taxon>Actinoplanes</taxon>
    </lineage>
</organism>
<dbReference type="InterPro" id="IPR029058">
    <property type="entry name" value="AB_hydrolase_fold"/>
</dbReference>
<sequence length="255" mass="27239">MTSVVFIHGLWIHSSSWQPWQDLFTANGYQTHAPGWPGDASTVAATRAAPDALNGIGVDEITGFYADLIAALPERPIVIGHSFGGLIAQKLLAAGLAEAAVAISPAPVKGIRALPFSQLRSSFPVLSNPGNKARTVSLTPKQFGYAFGNTLSPAESTALFDRWTIPGPGLPLFQAATANFTRDAPTAVDTTHTDRGPLLLIAAGQDHTVPASVVTAAHRLYRNAELRTYADRGHSAPFDHGWREIADDTLIWLNR</sequence>
<proteinExistence type="predicted"/>
<dbReference type="Gene3D" id="3.40.50.1820">
    <property type="entry name" value="alpha/beta hydrolase"/>
    <property type="match status" value="1"/>
</dbReference>
<name>A0A1H2B8X3_9ACTN</name>
<dbReference type="Proteomes" id="UP000198688">
    <property type="component" value="Chromosome I"/>
</dbReference>
<evidence type="ECO:0000313" key="3">
    <source>
        <dbReference type="Proteomes" id="UP000198688"/>
    </source>
</evidence>
<dbReference type="STRING" id="113562.SAMN04489716_4433"/>
<dbReference type="Pfam" id="PF12697">
    <property type="entry name" value="Abhydrolase_6"/>
    <property type="match status" value="1"/>
</dbReference>
<keyword evidence="2" id="KW-0378">Hydrolase</keyword>
<keyword evidence="3" id="KW-1185">Reference proteome</keyword>
<evidence type="ECO:0000259" key="1">
    <source>
        <dbReference type="Pfam" id="PF12697"/>
    </source>
</evidence>
<dbReference type="SUPFAM" id="SSF53474">
    <property type="entry name" value="alpha/beta-Hydrolases"/>
    <property type="match status" value="1"/>
</dbReference>
<dbReference type="InterPro" id="IPR050228">
    <property type="entry name" value="Carboxylesterase_BioH"/>
</dbReference>
<dbReference type="RefSeq" id="WP_092546374.1">
    <property type="nucleotide sequence ID" value="NZ_BOMJ01000033.1"/>
</dbReference>
<dbReference type="InterPro" id="IPR000073">
    <property type="entry name" value="AB_hydrolase_1"/>
</dbReference>
<dbReference type="OrthoDB" id="3810256at2"/>